<dbReference type="OrthoDB" id="5105510at2759"/>
<feature type="signal peptide" evidence="2">
    <location>
        <begin position="1"/>
        <end position="20"/>
    </location>
</feature>
<feature type="compositionally biased region" description="Gly residues" evidence="1">
    <location>
        <begin position="65"/>
        <end position="76"/>
    </location>
</feature>
<protein>
    <submittedName>
        <fullName evidence="3">Uncharacterized protein</fullName>
    </submittedName>
</protein>
<feature type="compositionally biased region" description="Low complexity" evidence="1">
    <location>
        <begin position="148"/>
        <end position="161"/>
    </location>
</feature>
<feature type="region of interest" description="Disordered" evidence="1">
    <location>
        <begin position="39"/>
        <end position="109"/>
    </location>
</feature>
<comment type="caution">
    <text evidence="3">The sequence shown here is derived from an EMBL/GenBank/DDBJ whole genome shotgun (WGS) entry which is preliminary data.</text>
</comment>
<feature type="chain" id="PRO_5034834723" evidence="2">
    <location>
        <begin position="21"/>
        <end position="354"/>
    </location>
</feature>
<evidence type="ECO:0000256" key="1">
    <source>
        <dbReference type="SAM" id="MobiDB-lite"/>
    </source>
</evidence>
<evidence type="ECO:0000313" key="3">
    <source>
        <dbReference type="EMBL" id="KAF5671739.1"/>
    </source>
</evidence>
<organism evidence="3 4">
    <name type="scientific">Fusarium heterosporum</name>
    <dbReference type="NCBI Taxonomy" id="42747"/>
    <lineage>
        <taxon>Eukaryota</taxon>
        <taxon>Fungi</taxon>
        <taxon>Dikarya</taxon>
        <taxon>Ascomycota</taxon>
        <taxon>Pezizomycotina</taxon>
        <taxon>Sordariomycetes</taxon>
        <taxon>Hypocreomycetidae</taxon>
        <taxon>Hypocreales</taxon>
        <taxon>Nectriaceae</taxon>
        <taxon>Fusarium</taxon>
        <taxon>Fusarium heterosporum species complex</taxon>
    </lineage>
</organism>
<feature type="region of interest" description="Disordered" evidence="1">
    <location>
        <begin position="128"/>
        <end position="280"/>
    </location>
</feature>
<feature type="compositionally biased region" description="Low complexity" evidence="1">
    <location>
        <begin position="203"/>
        <end position="220"/>
    </location>
</feature>
<feature type="compositionally biased region" description="Pro residues" evidence="1">
    <location>
        <begin position="190"/>
        <end position="202"/>
    </location>
</feature>
<feature type="compositionally biased region" description="Low complexity" evidence="1">
    <location>
        <begin position="128"/>
        <end position="139"/>
    </location>
</feature>
<evidence type="ECO:0000313" key="4">
    <source>
        <dbReference type="Proteomes" id="UP000567885"/>
    </source>
</evidence>
<feature type="compositionally biased region" description="Pro residues" evidence="1">
    <location>
        <begin position="269"/>
        <end position="278"/>
    </location>
</feature>
<keyword evidence="2" id="KW-0732">Signal</keyword>
<gene>
    <name evidence="3" type="ORF">FHETE_3952</name>
</gene>
<dbReference type="Proteomes" id="UP000567885">
    <property type="component" value="Unassembled WGS sequence"/>
</dbReference>
<feature type="compositionally biased region" description="Low complexity" evidence="1">
    <location>
        <begin position="245"/>
        <end position="268"/>
    </location>
</feature>
<reference evidence="3 4" key="1">
    <citation type="submission" date="2020-05" db="EMBL/GenBank/DDBJ databases">
        <title>Identification and distribution of gene clusters putatively required for synthesis of sphingolipid metabolism inhibitors in phylogenetically diverse species of the filamentous fungus Fusarium.</title>
        <authorList>
            <person name="Kim H.-S."/>
            <person name="Busman M."/>
            <person name="Brown D.W."/>
            <person name="Divon H."/>
            <person name="Uhlig S."/>
            <person name="Proctor R.H."/>
        </authorList>
    </citation>
    <scope>NUCLEOTIDE SEQUENCE [LARGE SCALE GENOMIC DNA]</scope>
    <source>
        <strain evidence="3 4">NRRL 20693</strain>
    </source>
</reference>
<name>A0A8H5TGF5_FUSHE</name>
<feature type="compositionally biased region" description="Polar residues" evidence="1">
    <location>
        <begin position="77"/>
        <end position="87"/>
    </location>
</feature>
<dbReference type="AlphaFoldDB" id="A0A8H5TGF5"/>
<evidence type="ECO:0000256" key="2">
    <source>
        <dbReference type="SAM" id="SignalP"/>
    </source>
</evidence>
<sequence>MRGFIPLLLTLSVSYTTITALPQPRIVLREAAAEPQYSVVPLEPGEDDPASGETGSGDGNDSNGNGSGGGSNGNNGHGTVTVIQTVTRKPVTQVVTRTEEPGTVTAPGKTVTKAIPTTVSVIDIDGGPVTETVTVPRPTSKTKRPKKSTTTNKADITTTTTIDEKPETTVQSTSESFSSADAPGVTSQPKPKPQPQPQPIPEPESSTTTEPAPAETSSATRYTETLPPVETVTQPSAIEPSVAGPDPTTLLTLTTQGTELPEETALPSPDSPVAPIPPQETFVHDTATQGESWSTATVPYVPPVAPTTLVTSIAVATTTCFEDGTPETISPSETHDDGAWHTSYPAWNGTVRAI</sequence>
<dbReference type="EMBL" id="JAAGWQ010000064">
    <property type="protein sequence ID" value="KAF5671739.1"/>
    <property type="molecule type" value="Genomic_DNA"/>
</dbReference>
<accession>A0A8H5TGF5</accession>
<feature type="compositionally biased region" description="Polar residues" evidence="1">
    <location>
        <begin position="170"/>
        <end position="179"/>
    </location>
</feature>
<proteinExistence type="predicted"/>
<keyword evidence="4" id="KW-1185">Reference proteome</keyword>